<gene>
    <name evidence="10" type="ORF">Pa4123_57130</name>
</gene>
<dbReference type="PANTHER" id="PTHR43133:SF8">
    <property type="entry name" value="RNA POLYMERASE SIGMA FACTOR HI_1459-RELATED"/>
    <property type="match status" value="1"/>
</dbReference>
<dbReference type="Proteomes" id="UP001144280">
    <property type="component" value="Unassembled WGS sequence"/>
</dbReference>
<dbReference type="InterPro" id="IPR041916">
    <property type="entry name" value="Anti_sigma_zinc_sf"/>
</dbReference>
<feature type="compositionally biased region" description="Pro residues" evidence="6">
    <location>
        <begin position="385"/>
        <end position="409"/>
    </location>
</feature>
<reference evidence="10" key="1">
    <citation type="submission" date="2022-12" db="EMBL/GenBank/DDBJ databases">
        <title>New Phytohabitans aurantiacus sp. RD004123 nov., an actinomycete isolated from soil.</title>
        <authorList>
            <person name="Triningsih D.W."/>
            <person name="Harunari E."/>
            <person name="Igarashi Y."/>
        </authorList>
    </citation>
    <scope>NUCLEOTIDE SEQUENCE</scope>
    <source>
        <strain evidence="10">RD004123</strain>
    </source>
</reference>
<protein>
    <recommendedName>
        <fullName evidence="12">RNA polymerase sigma-70 region 2 domain-containing protein</fullName>
    </recommendedName>
</protein>
<evidence type="ECO:0000313" key="10">
    <source>
        <dbReference type="EMBL" id="GLI00437.1"/>
    </source>
</evidence>
<dbReference type="InterPro" id="IPR007627">
    <property type="entry name" value="RNA_pol_sigma70_r2"/>
</dbReference>
<dbReference type="SUPFAM" id="SSF88659">
    <property type="entry name" value="Sigma3 and sigma4 domains of RNA polymerase sigma factors"/>
    <property type="match status" value="1"/>
</dbReference>
<dbReference type="RefSeq" id="WP_281900725.1">
    <property type="nucleotide sequence ID" value="NZ_BSDI01000032.1"/>
</dbReference>
<keyword evidence="7" id="KW-0472">Membrane</keyword>
<keyword evidence="7" id="KW-1133">Transmembrane helix</keyword>
<dbReference type="Gene3D" id="1.10.1740.10">
    <property type="match status" value="1"/>
</dbReference>
<name>A0ABQ5R0U8_9ACTN</name>
<keyword evidence="3" id="KW-0731">Sigma factor</keyword>
<keyword evidence="5" id="KW-0804">Transcription</keyword>
<feature type="region of interest" description="Disordered" evidence="6">
    <location>
        <begin position="451"/>
        <end position="484"/>
    </location>
</feature>
<dbReference type="InterPro" id="IPR013325">
    <property type="entry name" value="RNA_pol_sigma_r2"/>
</dbReference>
<proteinExistence type="inferred from homology"/>
<evidence type="ECO:0000256" key="5">
    <source>
        <dbReference type="ARBA" id="ARBA00023163"/>
    </source>
</evidence>
<dbReference type="InterPro" id="IPR036388">
    <property type="entry name" value="WH-like_DNA-bd_sf"/>
</dbReference>
<dbReference type="EMBL" id="BSDI01000032">
    <property type="protein sequence ID" value="GLI00437.1"/>
    <property type="molecule type" value="Genomic_DNA"/>
</dbReference>
<dbReference type="InterPro" id="IPR014284">
    <property type="entry name" value="RNA_pol_sigma-70_dom"/>
</dbReference>
<keyword evidence="2" id="KW-0805">Transcription regulation</keyword>
<dbReference type="Gene3D" id="1.10.10.1320">
    <property type="entry name" value="Anti-sigma factor, zinc-finger domain"/>
    <property type="match status" value="1"/>
</dbReference>
<feature type="domain" description="RNA polymerase sigma-70 region 2" evidence="8">
    <location>
        <begin position="29"/>
        <end position="97"/>
    </location>
</feature>
<dbReference type="Pfam" id="PF13490">
    <property type="entry name" value="zf-HC2"/>
    <property type="match status" value="1"/>
</dbReference>
<evidence type="ECO:0000259" key="9">
    <source>
        <dbReference type="Pfam" id="PF13490"/>
    </source>
</evidence>
<dbReference type="InterPro" id="IPR013324">
    <property type="entry name" value="RNA_pol_sigma_r3/r4-like"/>
</dbReference>
<dbReference type="SUPFAM" id="SSF88946">
    <property type="entry name" value="Sigma2 domain of RNA polymerase sigma factors"/>
    <property type="match status" value="1"/>
</dbReference>
<feature type="compositionally biased region" description="Low complexity" evidence="6">
    <location>
        <begin position="375"/>
        <end position="384"/>
    </location>
</feature>
<dbReference type="Pfam" id="PF04542">
    <property type="entry name" value="Sigma70_r2"/>
    <property type="match status" value="1"/>
</dbReference>
<keyword evidence="4" id="KW-0238">DNA-binding</keyword>
<evidence type="ECO:0000256" key="7">
    <source>
        <dbReference type="SAM" id="Phobius"/>
    </source>
</evidence>
<evidence type="ECO:0000256" key="4">
    <source>
        <dbReference type="ARBA" id="ARBA00023125"/>
    </source>
</evidence>
<evidence type="ECO:0000256" key="2">
    <source>
        <dbReference type="ARBA" id="ARBA00023015"/>
    </source>
</evidence>
<evidence type="ECO:0000256" key="1">
    <source>
        <dbReference type="ARBA" id="ARBA00010641"/>
    </source>
</evidence>
<feature type="region of interest" description="Disordered" evidence="6">
    <location>
        <begin position="369"/>
        <end position="419"/>
    </location>
</feature>
<feature type="domain" description="Putative zinc-finger" evidence="9">
    <location>
        <begin position="193"/>
        <end position="227"/>
    </location>
</feature>
<comment type="similarity">
    <text evidence="1">Belongs to the sigma-70 factor family. ECF subfamily.</text>
</comment>
<dbReference type="NCBIfam" id="TIGR02937">
    <property type="entry name" value="sigma70-ECF"/>
    <property type="match status" value="1"/>
</dbReference>
<evidence type="ECO:0000256" key="6">
    <source>
        <dbReference type="SAM" id="MobiDB-lite"/>
    </source>
</evidence>
<dbReference type="Gene3D" id="1.10.10.10">
    <property type="entry name" value="Winged helix-like DNA-binding domain superfamily/Winged helix DNA-binding domain"/>
    <property type="match status" value="1"/>
</dbReference>
<dbReference type="PANTHER" id="PTHR43133">
    <property type="entry name" value="RNA POLYMERASE ECF-TYPE SIGMA FACTO"/>
    <property type="match status" value="1"/>
</dbReference>
<comment type="caution">
    <text evidence="10">The sequence shown here is derived from an EMBL/GenBank/DDBJ whole genome shotgun (WGS) entry which is preliminary data.</text>
</comment>
<dbReference type="InterPro" id="IPR039425">
    <property type="entry name" value="RNA_pol_sigma-70-like"/>
</dbReference>
<evidence type="ECO:0000256" key="3">
    <source>
        <dbReference type="ARBA" id="ARBA00023082"/>
    </source>
</evidence>
<feature type="transmembrane region" description="Helical" evidence="7">
    <location>
        <begin position="345"/>
        <end position="363"/>
    </location>
</feature>
<accession>A0ABQ5R0U8</accession>
<evidence type="ECO:0008006" key="12">
    <source>
        <dbReference type="Google" id="ProtNLM"/>
    </source>
</evidence>
<evidence type="ECO:0000259" key="8">
    <source>
        <dbReference type="Pfam" id="PF04542"/>
    </source>
</evidence>
<dbReference type="InterPro" id="IPR027383">
    <property type="entry name" value="Znf_put"/>
</dbReference>
<sequence length="849" mass="85480">MTDGYDGEPSDPELIAAVRAGAHDAFEALYRRHFEPARRVARALARDPAEVDDLVAEAFAKLFGTLRDGGGPDVAFRPYLVTTIRRLFYDSQRRARRENVTDDPAIHAPGVPFDDTAERKLEHALVARAFTKLPERWRTVLWHTEVEGDPPSAVAPLMGLTPNGVAAMAYRARERLRENYLREHIATEPADECRWAIERLGAHVRGGLSRRENRRVGEHLSGCGPCHLLFVELDEVNSALRLILVPVLLGIPAAAYLGTAGTTAAAAALGTTAATGAGAAGAGFGAAGAGTGAGAAGTGAAGAGFGAGGAGTGAGSAGAGGAGGFGGGGKGAVVRKLVRQRSTQAVAGGGAVAASLVVIALVLTGQPSPVERPEAAPSPTEAAPAPSPAAPPPSPAQTPQPDPTRPPESSPATPSRSPAQPIAALEARLEPVGTLVRGRPAVLALTVTHAGRSSASSAPPPGGGSGGGSALPSFGATDTGPLTAEVTVPGGVALREGAPGGGWRCAGSAGRIRCTRTSLKPGATARGYLPVTVSGTAAGTPRVRLTAPRASTTTAVAPIGVRDGGLAAAFAGSLPATVAVGGNSLLSCGALSLTCTAVRAGSRPGDNGDHRMARYADPEAPAGVPYGSMVSGADIAVPGSVVWAGLYWAGSGTPPATVAARLRGPGASEYTMISADRVDRTTDDDFEGGAYQATADVTGLVRGSRGGRWWVAVDAGAFRTGMNAFGGWTLLMVVRGDGPARTVAVFDGFTALARGQSFTAPVFGAPGAAQVGFVGWEGDRTLTGDRVTLGGRSLGDNVAASRASGTPDGWHTFGTDARRLSTRISGSASLTATAGDDAWLLGPMALTTS</sequence>
<keyword evidence="7" id="KW-0812">Transmembrane</keyword>
<organism evidence="10 11">
    <name type="scientific">Phytohabitans aurantiacus</name>
    <dbReference type="NCBI Taxonomy" id="3016789"/>
    <lineage>
        <taxon>Bacteria</taxon>
        <taxon>Bacillati</taxon>
        <taxon>Actinomycetota</taxon>
        <taxon>Actinomycetes</taxon>
        <taxon>Micromonosporales</taxon>
        <taxon>Micromonosporaceae</taxon>
    </lineage>
</organism>
<keyword evidence="11" id="KW-1185">Reference proteome</keyword>
<evidence type="ECO:0000313" key="11">
    <source>
        <dbReference type="Proteomes" id="UP001144280"/>
    </source>
</evidence>